<keyword evidence="5" id="KW-1185">Reference proteome</keyword>
<protein>
    <submittedName>
        <fullName evidence="4">Phage major capsid protein</fullName>
    </submittedName>
</protein>
<proteinExistence type="predicted"/>
<comment type="subcellular location">
    <subcellularLocation>
        <location evidence="1">Virion</location>
    </subcellularLocation>
</comment>
<feature type="region of interest" description="Disordered" evidence="2">
    <location>
        <begin position="68"/>
        <end position="93"/>
    </location>
</feature>
<evidence type="ECO:0000313" key="5">
    <source>
        <dbReference type="Proteomes" id="UP001597294"/>
    </source>
</evidence>
<evidence type="ECO:0000256" key="2">
    <source>
        <dbReference type="SAM" id="MobiDB-lite"/>
    </source>
</evidence>
<evidence type="ECO:0000256" key="1">
    <source>
        <dbReference type="ARBA" id="ARBA00004328"/>
    </source>
</evidence>
<name>A0ABW5BP33_9PROT</name>
<evidence type="ECO:0000259" key="3">
    <source>
        <dbReference type="Pfam" id="PF05065"/>
    </source>
</evidence>
<sequence>METLAELRAALVQLNADANAILDLADKESRDLTEDEEKQVADLMSNFDKTKKKIDLKEAVASRGDILVTSTGRTTESPRPFVEPIPKGDDDGGFAGGVAEFATCVRDAMNPAGRSVDERLATPANFHREGGSSDGYMVPPSFRDKIWGLVFAEDDLLSMVDSEPTDSNSVQMLADETTPWGSTGIQAKWASEASKFDPSRMETQGREVKLHKMFAFVTATEELLDDAPRLESRLRVKAPEAIRWKATDAIMYGDGVGKPKGYFGSDALVSIAKESGQAADSVVAKNIAKMYSRNLNPGRAHWIVNSDVLPEIMTLQIGSQSIWTPPNSGFKNAPGGFLLGRPIRFSEHAKTLGDKGDIQFVDPMGYYAPTKRGGIKFDSSIHLYFDYDLSAFRWTFRFGGQPYLSAPVTPKNGSNEKSHFVTLNERS</sequence>
<organism evidence="4 5">
    <name type="scientific">Kiloniella antarctica</name>
    <dbReference type="NCBI Taxonomy" id="1550907"/>
    <lineage>
        <taxon>Bacteria</taxon>
        <taxon>Pseudomonadati</taxon>
        <taxon>Pseudomonadota</taxon>
        <taxon>Alphaproteobacteria</taxon>
        <taxon>Rhodospirillales</taxon>
        <taxon>Kiloniellaceae</taxon>
        <taxon>Kiloniella</taxon>
    </lineage>
</organism>
<dbReference type="Proteomes" id="UP001597294">
    <property type="component" value="Unassembled WGS sequence"/>
</dbReference>
<dbReference type="SUPFAM" id="SSF56563">
    <property type="entry name" value="Major capsid protein gp5"/>
    <property type="match status" value="1"/>
</dbReference>
<evidence type="ECO:0000313" key="4">
    <source>
        <dbReference type="EMBL" id="MFD2206631.1"/>
    </source>
</evidence>
<feature type="compositionally biased region" description="Polar residues" evidence="2">
    <location>
        <begin position="68"/>
        <end position="77"/>
    </location>
</feature>
<dbReference type="Gene3D" id="3.30.2400.10">
    <property type="entry name" value="Major capsid protein gp5"/>
    <property type="match status" value="1"/>
</dbReference>
<accession>A0ABW5BP33</accession>
<dbReference type="EMBL" id="JBHUII010000006">
    <property type="protein sequence ID" value="MFD2206631.1"/>
    <property type="molecule type" value="Genomic_DNA"/>
</dbReference>
<dbReference type="InterPro" id="IPR024455">
    <property type="entry name" value="Phage_capsid"/>
</dbReference>
<dbReference type="NCBIfam" id="TIGR01554">
    <property type="entry name" value="major_cap_HK97"/>
    <property type="match status" value="1"/>
</dbReference>
<feature type="domain" description="Phage capsid-like C-terminal" evidence="3">
    <location>
        <begin position="135"/>
        <end position="408"/>
    </location>
</feature>
<dbReference type="InterPro" id="IPR054612">
    <property type="entry name" value="Phage_capsid-like_C"/>
</dbReference>
<gene>
    <name evidence="4" type="ORF">ACFSKO_13440</name>
</gene>
<comment type="caution">
    <text evidence="4">The sequence shown here is derived from an EMBL/GenBank/DDBJ whole genome shotgun (WGS) entry which is preliminary data.</text>
</comment>
<dbReference type="RefSeq" id="WP_380252453.1">
    <property type="nucleotide sequence ID" value="NZ_JBHUII010000006.1"/>
</dbReference>
<reference evidence="5" key="1">
    <citation type="journal article" date="2019" name="Int. J. Syst. Evol. Microbiol.">
        <title>The Global Catalogue of Microorganisms (GCM) 10K type strain sequencing project: providing services to taxonomists for standard genome sequencing and annotation.</title>
        <authorList>
            <consortium name="The Broad Institute Genomics Platform"/>
            <consortium name="The Broad Institute Genome Sequencing Center for Infectious Disease"/>
            <person name="Wu L."/>
            <person name="Ma J."/>
        </authorList>
    </citation>
    <scope>NUCLEOTIDE SEQUENCE [LARGE SCALE GENOMIC DNA]</scope>
    <source>
        <strain evidence="5">CGMCC 4.7192</strain>
    </source>
</reference>
<dbReference type="Pfam" id="PF05065">
    <property type="entry name" value="Phage_capsid"/>
    <property type="match status" value="1"/>
</dbReference>